<feature type="transmembrane region" description="Helical" evidence="1">
    <location>
        <begin position="256"/>
        <end position="272"/>
    </location>
</feature>
<evidence type="ECO:0000256" key="2">
    <source>
        <dbReference type="SAM" id="SignalP"/>
    </source>
</evidence>
<proteinExistence type="predicted"/>
<feature type="transmembrane region" description="Helical" evidence="1">
    <location>
        <begin position="166"/>
        <end position="186"/>
    </location>
</feature>
<dbReference type="RefSeq" id="WP_022938515.1">
    <property type="nucleotide sequence ID" value="NZ_CABKRQ010000005.1"/>
</dbReference>
<name>A0A318KJY0_9FIRM</name>
<evidence type="ECO:0000313" key="3">
    <source>
        <dbReference type="EMBL" id="PXX75111.1"/>
    </source>
</evidence>
<dbReference type="AlphaFoldDB" id="A0A318KJY0"/>
<feature type="transmembrane region" description="Helical" evidence="1">
    <location>
        <begin position="206"/>
        <end position="225"/>
    </location>
</feature>
<protein>
    <submittedName>
        <fullName evidence="3">Uncharacterized protein</fullName>
    </submittedName>
</protein>
<keyword evidence="4" id="KW-1185">Reference proteome</keyword>
<dbReference type="EMBL" id="QJKH01000020">
    <property type="protein sequence ID" value="PXX75111.1"/>
    <property type="molecule type" value="Genomic_DNA"/>
</dbReference>
<gene>
    <name evidence="3" type="ORF">DES51_12014</name>
</gene>
<keyword evidence="2" id="KW-0732">Signal</keyword>
<comment type="caution">
    <text evidence="3">The sequence shown here is derived from an EMBL/GenBank/DDBJ whole genome shotgun (WGS) entry which is preliminary data.</text>
</comment>
<evidence type="ECO:0000313" key="4">
    <source>
        <dbReference type="Proteomes" id="UP000247612"/>
    </source>
</evidence>
<accession>A0A318KJY0</accession>
<feature type="chain" id="PRO_5016430941" evidence="2">
    <location>
        <begin position="21"/>
        <end position="273"/>
    </location>
</feature>
<reference evidence="3 4" key="1">
    <citation type="submission" date="2018-05" db="EMBL/GenBank/DDBJ databases">
        <title>Genomic Encyclopedia of Type Strains, Phase IV (KMG-IV): sequencing the most valuable type-strain genomes for metagenomic binning, comparative biology and taxonomic classification.</title>
        <authorList>
            <person name="Goeker M."/>
        </authorList>
    </citation>
    <scope>NUCLEOTIDE SEQUENCE [LARGE SCALE GENOMIC DNA]</scope>
    <source>
        <strain evidence="3 4">JC118</strain>
    </source>
</reference>
<organism evidence="3 4">
    <name type="scientific">Dielma fastidiosa</name>
    <dbReference type="NCBI Taxonomy" id="1034346"/>
    <lineage>
        <taxon>Bacteria</taxon>
        <taxon>Bacillati</taxon>
        <taxon>Bacillota</taxon>
        <taxon>Erysipelotrichia</taxon>
        <taxon>Erysipelotrichales</taxon>
        <taxon>Erysipelotrichaceae</taxon>
        <taxon>Dielma</taxon>
    </lineage>
</organism>
<dbReference type="Proteomes" id="UP000247612">
    <property type="component" value="Unassembled WGS sequence"/>
</dbReference>
<evidence type="ECO:0000256" key="1">
    <source>
        <dbReference type="SAM" id="Phobius"/>
    </source>
</evidence>
<keyword evidence="1" id="KW-0472">Membrane</keyword>
<keyword evidence="1" id="KW-1133">Transmembrane helix</keyword>
<keyword evidence="1" id="KW-0812">Transmembrane</keyword>
<feature type="signal peptide" evidence="2">
    <location>
        <begin position="1"/>
        <end position="20"/>
    </location>
</feature>
<sequence>MKKISRISILCISIFIFVMAAAFSTDSSLTVLVENTADEYYADVLVDKSLVKGEISSTITSKDTSQEVLNDMAIMRDFEYQGLKAMQMNTYIEETGRPSSYVCKHNENGCLFSIPAKMPDTVQLLLMDSEHNLYVSDEIVHTKHNYVKVDFNAMMVTYNRNQQIAFIPYLIGALLAAEFILGFYLLHHQQQKEQLVVSDNEQVSDFIFMVIYGASLMTLMNAQSIFGSLTFVYLFVLTVCHGIQCSGILKYKMGITFVNLAVILLLMISNPVF</sequence>
<feature type="transmembrane region" description="Helical" evidence="1">
    <location>
        <begin position="231"/>
        <end position="249"/>
    </location>
</feature>